<dbReference type="NCBIfam" id="TIGR00255">
    <property type="entry name" value="YicC/YloC family endoribonuclease"/>
    <property type="match status" value="1"/>
</dbReference>
<sequence length="287" mass="32556">MADISSMTGSSNKIINTDRVNINIDITSVNNRFLEIYLKMPDSLRHLDSKLRSIIQEKLTRGKIDCYISYALNATDSLNINQEVLHALANAVSQINKELPQSNVNALEILNYPGVISQEGNLQEKIDEEILKNFSEAIDNLKENRKKEGIKLKDALISRLDKIIELSSVVGEQLDKLVDLERERILSKISTLDISVNPERLEQEVALAAQRADVREEYDRLLAHVKEVRNILDKGGLCGKRLDFMMQEFNRESNTLASKASNLEITKVAVELKVVVEQMREQVQNIE</sequence>
<gene>
    <name evidence="8" type="ORF">SAMN02745213_00092</name>
</gene>
<dbReference type="PANTHER" id="PTHR30636:SF3">
    <property type="entry name" value="UPF0701 PROTEIN YICC"/>
    <property type="match status" value="1"/>
</dbReference>
<proteinExistence type="inferred from homology"/>
<dbReference type="STRING" id="83771.SAMN02910357_00971"/>
<dbReference type="PANTHER" id="PTHR30636">
    <property type="entry name" value="UPF0701 PROTEIN YICC"/>
    <property type="match status" value="1"/>
</dbReference>
<dbReference type="InterPro" id="IPR005229">
    <property type="entry name" value="YicC/YloC-like"/>
</dbReference>
<keyword evidence="9" id="KW-1185">Reference proteome</keyword>
<dbReference type="GO" id="GO:0004521">
    <property type="term" value="F:RNA endonuclease activity"/>
    <property type="evidence" value="ECO:0007669"/>
    <property type="project" value="InterPro"/>
</dbReference>
<name>A0A1T4UVV2_9GAMM</name>
<comment type="cofactor">
    <cofactor evidence="1">
        <name>a divalent metal cation</name>
        <dbReference type="ChEBI" id="CHEBI:60240"/>
    </cofactor>
</comment>
<protein>
    <submittedName>
        <fullName evidence="8">TIGR00255 family protein</fullName>
    </submittedName>
</protein>
<dbReference type="Proteomes" id="UP000242432">
    <property type="component" value="Unassembled WGS sequence"/>
</dbReference>
<keyword evidence="3" id="KW-0255">Endonuclease</keyword>
<dbReference type="InterPro" id="IPR013527">
    <property type="entry name" value="YicC-like_N"/>
</dbReference>
<evidence type="ECO:0000256" key="2">
    <source>
        <dbReference type="ARBA" id="ARBA00022722"/>
    </source>
</evidence>
<evidence type="ECO:0000256" key="1">
    <source>
        <dbReference type="ARBA" id="ARBA00001968"/>
    </source>
</evidence>
<dbReference type="InterPro" id="IPR013551">
    <property type="entry name" value="YicC-like_C"/>
</dbReference>
<evidence type="ECO:0000256" key="3">
    <source>
        <dbReference type="ARBA" id="ARBA00022759"/>
    </source>
</evidence>
<organism evidence="8 9">
    <name type="scientific">Succinivibrio dextrinosolvens DSM 3072</name>
    <dbReference type="NCBI Taxonomy" id="1123324"/>
    <lineage>
        <taxon>Bacteria</taxon>
        <taxon>Pseudomonadati</taxon>
        <taxon>Pseudomonadota</taxon>
        <taxon>Gammaproteobacteria</taxon>
        <taxon>Aeromonadales</taxon>
        <taxon>Succinivibrionaceae</taxon>
        <taxon>Succinivibrio</taxon>
    </lineage>
</organism>
<feature type="domain" description="Endoribonuclease YicC-like N-terminal" evidence="6">
    <location>
        <begin position="4"/>
        <end position="153"/>
    </location>
</feature>
<dbReference type="EMBL" id="FUXX01000001">
    <property type="protein sequence ID" value="SKA56822.1"/>
    <property type="molecule type" value="Genomic_DNA"/>
</dbReference>
<dbReference type="GO" id="GO:0016787">
    <property type="term" value="F:hydrolase activity"/>
    <property type="evidence" value="ECO:0007669"/>
    <property type="project" value="UniProtKB-KW"/>
</dbReference>
<keyword evidence="2" id="KW-0540">Nuclease</keyword>
<reference evidence="9" key="1">
    <citation type="submission" date="2017-02" db="EMBL/GenBank/DDBJ databases">
        <authorList>
            <person name="Varghese N."/>
            <person name="Submissions S."/>
        </authorList>
    </citation>
    <scope>NUCLEOTIDE SEQUENCE [LARGE SCALE GENOMIC DNA]</scope>
    <source>
        <strain evidence="9">DSM 3072</strain>
    </source>
</reference>
<feature type="domain" description="Endoribonuclease YicC-like C-terminal" evidence="7">
    <location>
        <begin position="172"/>
        <end position="287"/>
    </location>
</feature>
<dbReference type="RefSeq" id="WP_078927761.1">
    <property type="nucleotide sequence ID" value="NZ_FUXX01000001.1"/>
</dbReference>
<comment type="similarity">
    <text evidence="5">Belongs to the YicC/YloC family.</text>
</comment>
<evidence type="ECO:0000259" key="6">
    <source>
        <dbReference type="Pfam" id="PF03755"/>
    </source>
</evidence>
<evidence type="ECO:0000313" key="9">
    <source>
        <dbReference type="Proteomes" id="UP000242432"/>
    </source>
</evidence>
<dbReference type="Pfam" id="PF03755">
    <property type="entry name" value="YicC-like_N"/>
    <property type="match status" value="1"/>
</dbReference>
<keyword evidence="4" id="KW-0378">Hydrolase</keyword>
<dbReference type="Pfam" id="PF08340">
    <property type="entry name" value="YicC-like_C"/>
    <property type="match status" value="1"/>
</dbReference>
<evidence type="ECO:0000259" key="7">
    <source>
        <dbReference type="Pfam" id="PF08340"/>
    </source>
</evidence>
<evidence type="ECO:0000313" key="8">
    <source>
        <dbReference type="EMBL" id="SKA56822.1"/>
    </source>
</evidence>
<accession>A0A1T4UVV2</accession>
<evidence type="ECO:0000256" key="4">
    <source>
        <dbReference type="ARBA" id="ARBA00022801"/>
    </source>
</evidence>
<evidence type="ECO:0000256" key="5">
    <source>
        <dbReference type="ARBA" id="ARBA00035648"/>
    </source>
</evidence>
<dbReference type="AlphaFoldDB" id="A0A1T4UVV2"/>